<evidence type="ECO:0000313" key="3">
    <source>
        <dbReference type="Proteomes" id="UP000031737"/>
    </source>
</evidence>
<sequence>MTAREAVLAAKAMLAALPGASLLSREAFITICVNASLAFLRKRGWQRSSNKGDKRECDGDGRRKPHASLSPHTDVTPSKGNNFTHHHNYHQPLQHCRSNSGSGNKNHAAQLGLRHGTSGRCSVDGQEKEPPQHQWASPFSEGELRRLRELVEREYAALHRDIAAGPSDVVTTQFTALPPAKQEAATIIRQALHDPYHRGAISRHQYSVIVLVVMEKLFPDLVNVTSDATPPGSRSPSGSSSRNCGGGASSNNVRGNVVKGAMVEEGEEEDVFVDPPQDPHAALRPDVVELTMQLTEQALQHYILPNHNAHEAKLVVEDVAETGEVRRGRWVTSDLSPPPRDPYDPVTAQAGGHDGTLTPVIFSARCDGAFEEQVEKLRQLLEKKYALDLSGTRAGSSQRGGCASGDDAAKRTTNAKSNAATSVAAAANARGQTLCGGGCTAEGPVAAREKREELLTEALRCQKELYRTHARLSEIMQDLCEAERFSSDPTGCV</sequence>
<dbReference type="EMBL" id="AUPL01004879">
    <property type="protein sequence ID" value="ESL07431.1"/>
    <property type="molecule type" value="Genomic_DNA"/>
</dbReference>
<comment type="caution">
    <text evidence="2">The sequence shown here is derived from an EMBL/GenBank/DDBJ whole genome shotgun (WGS) entry which is preliminary data.</text>
</comment>
<keyword evidence="3" id="KW-1185">Reference proteome</keyword>
<evidence type="ECO:0000256" key="1">
    <source>
        <dbReference type="SAM" id="MobiDB-lite"/>
    </source>
</evidence>
<proteinExistence type="predicted"/>
<gene>
    <name evidence="2" type="ORF">TRSC58_04879</name>
</gene>
<feature type="compositionally biased region" description="Basic and acidic residues" evidence="1">
    <location>
        <begin position="50"/>
        <end position="62"/>
    </location>
</feature>
<dbReference type="VEuPathDB" id="TriTrypDB:TRSC58_04879"/>
<protein>
    <submittedName>
        <fullName evidence="2">Uncharacterized protein</fullName>
    </submittedName>
</protein>
<reference evidence="2 3" key="1">
    <citation type="submission" date="2013-07" db="EMBL/GenBank/DDBJ databases">
        <authorList>
            <person name="Stoco P.H."/>
            <person name="Wagner G."/>
            <person name="Gerber A."/>
            <person name="Zaha A."/>
            <person name="Thompson C."/>
            <person name="Bartholomeu D.C."/>
            <person name="Luckemeyer D.D."/>
            <person name="Bahia D."/>
            <person name="Loreto E."/>
            <person name="Prestes E.B."/>
            <person name="Lima F.M."/>
            <person name="Rodrigues-Luiz G."/>
            <person name="Vallejo G.A."/>
            <person name="Filho J.F."/>
            <person name="Monteiro K.M."/>
            <person name="Tyler K.M."/>
            <person name="de Almeida L.G."/>
            <person name="Ortiz M.F."/>
            <person name="Siervo M.A."/>
            <person name="de Moraes M.H."/>
            <person name="Cunha O.L."/>
            <person name="Mendonca-Neto R."/>
            <person name="Silva R."/>
            <person name="Teixeira S.M."/>
            <person name="Murta S.M."/>
            <person name="Sincero T.C."/>
            <person name="Mendes T.A."/>
            <person name="Urmenyi T.P."/>
            <person name="Silva V.G."/>
            <person name="da Rocha W.D."/>
            <person name="Andersson B."/>
            <person name="Romanha A.J."/>
            <person name="Steindel M."/>
            <person name="de Vasconcelos A.T."/>
            <person name="Grisard E.C."/>
        </authorList>
    </citation>
    <scope>NUCLEOTIDE SEQUENCE [LARGE SCALE GENOMIC DNA]</scope>
    <source>
        <strain evidence="2 3">SC58</strain>
    </source>
</reference>
<name>A0A061IZW9_TRYRA</name>
<accession>A0A061IZW9</accession>
<feature type="compositionally biased region" description="Polar residues" evidence="1">
    <location>
        <begin position="70"/>
        <end position="83"/>
    </location>
</feature>
<dbReference type="Proteomes" id="UP000031737">
    <property type="component" value="Unassembled WGS sequence"/>
</dbReference>
<feature type="compositionally biased region" description="Low complexity" evidence="1">
    <location>
        <begin position="230"/>
        <end position="255"/>
    </location>
</feature>
<feature type="region of interest" description="Disordered" evidence="1">
    <location>
        <begin position="48"/>
        <end position="136"/>
    </location>
</feature>
<dbReference type="AlphaFoldDB" id="A0A061IZW9"/>
<dbReference type="OrthoDB" id="248559at2759"/>
<feature type="compositionally biased region" description="Polar residues" evidence="1">
    <location>
        <begin position="96"/>
        <end position="107"/>
    </location>
</feature>
<feature type="region of interest" description="Disordered" evidence="1">
    <location>
        <begin position="227"/>
        <end position="255"/>
    </location>
</feature>
<organism evidence="2 3">
    <name type="scientific">Trypanosoma rangeli SC58</name>
    <dbReference type="NCBI Taxonomy" id="429131"/>
    <lineage>
        <taxon>Eukaryota</taxon>
        <taxon>Discoba</taxon>
        <taxon>Euglenozoa</taxon>
        <taxon>Kinetoplastea</taxon>
        <taxon>Metakinetoplastina</taxon>
        <taxon>Trypanosomatida</taxon>
        <taxon>Trypanosomatidae</taxon>
        <taxon>Trypanosoma</taxon>
        <taxon>Herpetosoma</taxon>
    </lineage>
</organism>
<evidence type="ECO:0000313" key="2">
    <source>
        <dbReference type="EMBL" id="ESL07431.1"/>
    </source>
</evidence>